<dbReference type="Proteomes" id="UP000324897">
    <property type="component" value="Unassembled WGS sequence"/>
</dbReference>
<evidence type="ECO:0000259" key="2">
    <source>
        <dbReference type="PROSITE" id="PS50181"/>
    </source>
</evidence>
<dbReference type="InterPro" id="IPR001810">
    <property type="entry name" value="F-box_dom"/>
</dbReference>
<feature type="compositionally biased region" description="Acidic residues" evidence="1">
    <location>
        <begin position="418"/>
        <end position="484"/>
    </location>
</feature>
<dbReference type="InterPro" id="IPR032675">
    <property type="entry name" value="LRR_dom_sf"/>
</dbReference>
<dbReference type="Gene3D" id="1.20.1280.50">
    <property type="match status" value="1"/>
</dbReference>
<dbReference type="PANTHER" id="PTHR34223">
    <property type="entry name" value="OS11G0201299 PROTEIN"/>
    <property type="match status" value="1"/>
</dbReference>
<feature type="domain" description="F-box" evidence="2">
    <location>
        <begin position="16"/>
        <end position="72"/>
    </location>
</feature>
<proteinExistence type="predicted"/>
<evidence type="ECO:0000256" key="1">
    <source>
        <dbReference type="SAM" id="MobiDB-lite"/>
    </source>
</evidence>
<dbReference type="InterPro" id="IPR053197">
    <property type="entry name" value="F-box_SCFL_complex_component"/>
</dbReference>
<dbReference type="SUPFAM" id="SSF81383">
    <property type="entry name" value="F-box domain"/>
    <property type="match status" value="1"/>
</dbReference>
<protein>
    <recommendedName>
        <fullName evidence="2">F-box domain-containing protein</fullName>
    </recommendedName>
</protein>
<dbReference type="PANTHER" id="PTHR34223:SF44">
    <property type="entry name" value="OS01G0789000 PROTEIN"/>
    <property type="match status" value="1"/>
</dbReference>
<dbReference type="EMBL" id="RWGY01000009">
    <property type="protein sequence ID" value="TVU34848.1"/>
    <property type="molecule type" value="Genomic_DNA"/>
</dbReference>
<dbReference type="Pfam" id="PF24758">
    <property type="entry name" value="LRR_At5g56370"/>
    <property type="match status" value="1"/>
</dbReference>
<dbReference type="SMART" id="SM00256">
    <property type="entry name" value="FBOX"/>
    <property type="match status" value="1"/>
</dbReference>
<dbReference type="Pfam" id="PF00646">
    <property type="entry name" value="F-box"/>
    <property type="match status" value="1"/>
</dbReference>
<organism evidence="3 4">
    <name type="scientific">Eragrostis curvula</name>
    <name type="common">weeping love grass</name>
    <dbReference type="NCBI Taxonomy" id="38414"/>
    <lineage>
        <taxon>Eukaryota</taxon>
        <taxon>Viridiplantae</taxon>
        <taxon>Streptophyta</taxon>
        <taxon>Embryophyta</taxon>
        <taxon>Tracheophyta</taxon>
        <taxon>Spermatophyta</taxon>
        <taxon>Magnoliopsida</taxon>
        <taxon>Liliopsida</taxon>
        <taxon>Poales</taxon>
        <taxon>Poaceae</taxon>
        <taxon>PACMAD clade</taxon>
        <taxon>Chloridoideae</taxon>
        <taxon>Eragrostideae</taxon>
        <taxon>Eragrostidinae</taxon>
        <taxon>Eragrostis</taxon>
    </lineage>
</organism>
<feature type="non-terminal residue" evidence="3">
    <location>
        <position position="1"/>
    </location>
</feature>
<dbReference type="OrthoDB" id="692745at2759"/>
<reference evidence="3 4" key="1">
    <citation type="journal article" date="2019" name="Sci. Rep.">
        <title>A high-quality genome of Eragrostis curvula grass provides insights into Poaceae evolution and supports new strategies to enhance forage quality.</title>
        <authorList>
            <person name="Carballo J."/>
            <person name="Santos B.A.C.M."/>
            <person name="Zappacosta D."/>
            <person name="Garbus I."/>
            <person name="Selva J.P."/>
            <person name="Gallo C.A."/>
            <person name="Diaz A."/>
            <person name="Albertini E."/>
            <person name="Caccamo M."/>
            <person name="Echenique V."/>
        </authorList>
    </citation>
    <scope>NUCLEOTIDE SEQUENCE [LARGE SCALE GENOMIC DNA]</scope>
    <source>
        <strain evidence="4">cv. Victoria</strain>
        <tissue evidence="3">Leaf</tissue>
    </source>
</reference>
<dbReference type="AlphaFoldDB" id="A0A5J9VGK6"/>
<name>A0A5J9VGK6_9POAL</name>
<dbReference type="InterPro" id="IPR036047">
    <property type="entry name" value="F-box-like_dom_sf"/>
</dbReference>
<keyword evidence="4" id="KW-1185">Reference proteome</keyword>
<evidence type="ECO:0000313" key="3">
    <source>
        <dbReference type="EMBL" id="TVU34848.1"/>
    </source>
</evidence>
<feature type="compositionally biased region" description="Basic residues" evidence="1">
    <location>
        <begin position="505"/>
        <end position="514"/>
    </location>
</feature>
<sequence>MESADDQAVESSESAVDRISSLPTEIQHNILSLVCMRTVVRMRRLSRRWRHLCESLQFICLKTQDFKSWSNAKFTRFLNNLFLLRAKVDLHTFQLHWSWDRSLECNDVMMWIAYAVKHNVKVLDVDVNGYDRSFLPHCIFTCPSLQELNLNLERDSYGGYRPMLPATINLPSLRKLTLANVEISQVSLNQIIAQSPGLEDLDLANCAAYFNLIDSKVLKRLTLNGFYDVMDGFIVAAPQLIYFKCIGFPLEDIAWRGQPSLESAHIETNGDTYDAQSGFTGIISQAKRLELSFDGSDLKLSPRLQKLIIRHGELCEAGQGAGKDATLSSEMAFQCPHLQTVLIYCSKGDDGINTMVNAIVANGIDLEKIKITYYEDLMQKCLVEANRMKQEQREEFGIFEKTLKENPEWVDDNCAGSESDDDDDNDDDDDDEWGDEDEDDESGDEDVDDESGDEDEEEDEENDDKMEVEDGRDDDMEDGVDNEQDNWLLRDLKFDAAKKPDARSKHTQPKNGAR</sequence>
<gene>
    <name evidence="3" type="ORF">EJB05_16702</name>
</gene>
<dbReference type="InterPro" id="IPR055411">
    <property type="entry name" value="LRR_FXL15/At3g58940/PEG3-like"/>
</dbReference>
<dbReference type="Gramene" id="TVU34848">
    <property type="protein sequence ID" value="TVU34848"/>
    <property type="gene ID" value="EJB05_16702"/>
</dbReference>
<comment type="caution">
    <text evidence="3">The sequence shown here is derived from an EMBL/GenBank/DDBJ whole genome shotgun (WGS) entry which is preliminary data.</text>
</comment>
<dbReference type="SUPFAM" id="SSF52047">
    <property type="entry name" value="RNI-like"/>
    <property type="match status" value="1"/>
</dbReference>
<dbReference type="Gene3D" id="3.80.10.10">
    <property type="entry name" value="Ribonuclease Inhibitor"/>
    <property type="match status" value="1"/>
</dbReference>
<feature type="compositionally biased region" description="Basic and acidic residues" evidence="1">
    <location>
        <begin position="488"/>
        <end position="504"/>
    </location>
</feature>
<dbReference type="PROSITE" id="PS50181">
    <property type="entry name" value="FBOX"/>
    <property type="match status" value="1"/>
</dbReference>
<evidence type="ECO:0000313" key="4">
    <source>
        <dbReference type="Proteomes" id="UP000324897"/>
    </source>
</evidence>
<feature type="region of interest" description="Disordered" evidence="1">
    <location>
        <begin position="407"/>
        <end position="514"/>
    </location>
</feature>
<accession>A0A5J9VGK6</accession>